<evidence type="ECO:0000259" key="6">
    <source>
        <dbReference type="PROSITE" id="PS51382"/>
    </source>
</evidence>
<dbReference type="InterPro" id="IPR036259">
    <property type="entry name" value="MFS_trans_sf"/>
</dbReference>
<dbReference type="PANTHER" id="PTHR23510">
    <property type="entry name" value="INNER MEMBRANE TRANSPORT PROTEIN YAJR"/>
    <property type="match status" value="1"/>
</dbReference>
<feature type="transmembrane region" description="Helical" evidence="5">
    <location>
        <begin position="257"/>
        <end position="276"/>
    </location>
</feature>
<dbReference type="PANTHER" id="PTHR23510:SF64">
    <property type="entry name" value="INNER MEMBRANE TRANSPORT PROTEIN YAJR"/>
    <property type="match status" value="1"/>
</dbReference>
<feature type="transmembrane region" description="Helical" evidence="5">
    <location>
        <begin position="348"/>
        <end position="367"/>
    </location>
</feature>
<comment type="caution">
    <text evidence="7">The sequence shown here is derived from an EMBL/GenBank/DDBJ whole genome shotgun (WGS) entry which is preliminary data.</text>
</comment>
<evidence type="ECO:0000313" key="7">
    <source>
        <dbReference type="EMBL" id="CAG9328212.1"/>
    </source>
</evidence>
<evidence type="ECO:0000256" key="3">
    <source>
        <dbReference type="ARBA" id="ARBA00022989"/>
    </source>
</evidence>
<proteinExistence type="predicted"/>
<dbReference type="InterPro" id="IPR051068">
    <property type="entry name" value="MFS_Domain-Containing_Protein"/>
</dbReference>
<evidence type="ECO:0000256" key="2">
    <source>
        <dbReference type="ARBA" id="ARBA00022692"/>
    </source>
</evidence>
<gene>
    <name evidence="7" type="ORF">BSTOLATCC_MIC45667</name>
</gene>
<evidence type="ECO:0000313" key="8">
    <source>
        <dbReference type="Proteomes" id="UP001162131"/>
    </source>
</evidence>
<organism evidence="7 8">
    <name type="scientific">Blepharisma stoltei</name>
    <dbReference type="NCBI Taxonomy" id="1481888"/>
    <lineage>
        <taxon>Eukaryota</taxon>
        <taxon>Sar</taxon>
        <taxon>Alveolata</taxon>
        <taxon>Ciliophora</taxon>
        <taxon>Postciliodesmatophora</taxon>
        <taxon>Heterotrichea</taxon>
        <taxon>Heterotrichida</taxon>
        <taxon>Blepharismidae</taxon>
        <taxon>Blepharisma</taxon>
    </lineage>
</organism>
<sequence length="586" mass="65999">MVRFTRAMRAKEIAEWECFYVSYNSLKAFIKRDKSDKPSLEFKFFKILAKELDKAGDKYVSMKKETVERTNNLLFIEKPSIDAEQEAFELSKLLRNLIKFACWNFNIICHLLQRLQRAGVPNAKSKFLKMYEEQMAKLKCDEELSGILHELENFVKKISPELDTNGQDEGSLRQSLLGTVAGQLGFSIANELISAKDELIAFQNLTGTQIEKLYPDFLTLLLAVISSPLYFTNFYMLLLTGSAYSASVNTDKHFTGFLNGVNWLAIVACGLLYKYWSTKQFKIPITFSVLMVILGNLLYFLAYDMQSPLYLLLGRLLLGVGNPRVINRRYIAKNVIPSARVSWSTSYLAGRILGVALGIFIATALYSVEGTFFGATVKGFNICSLVMLFIWIIYFFIVIFGYKEPEISTPIESKENGPNLKSWISVTLLLFLFSIPKCAQEVMYTSIPIVAEDHWNWPINYTGVYLGVISLAVAPIHIFIAHKAKYFEDRLVIIAAHIICYVSCYIMIPHHGMTTFQYIAGTLAVHISATMVDGYSLPFALKKLPVGTIERSLNAELVTSLVGSLLRAIGCLMVGLSPSLIINSNF</sequence>
<reference evidence="7" key="1">
    <citation type="submission" date="2021-09" db="EMBL/GenBank/DDBJ databases">
        <authorList>
            <consortium name="AG Swart"/>
            <person name="Singh M."/>
            <person name="Singh A."/>
            <person name="Seah K."/>
            <person name="Emmerich C."/>
        </authorList>
    </citation>
    <scope>NUCLEOTIDE SEQUENCE</scope>
    <source>
        <strain evidence="7">ATCC30299</strain>
    </source>
</reference>
<dbReference type="GO" id="GO:0016020">
    <property type="term" value="C:membrane"/>
    <property type="evidence" value="ECO:0007669"/>
    <property type="project" value="UniProtKB-SubCell"/>
</dbReference>
<feature type="transmembrane region" description="Helical" evidence="5">
    <location>
        <begin position="553"/>
        <end position="576"/>
    </location>
</feature>
<feature type="transmembrane region" description="Helical" evidence="5">
    <location>
        <begin position="217"/>
        <end position="237"/>
    </location>
</feature>
<dbReference type="SUPFAM" id="SSF103473">
    <property type="entry name" value="MFS general substrate transporter"/>
    <property type="match status" value="1"/>
</dbReference>
<dbReference type="Proteomes" id="UP001162131">
    <property type="component" value="Unassembled WGS sequence"/>
</dbReference>
<feature type="domain" description="SPX" evidence="6">
    <location>
        <begin position="2"/>
        <end position="129"/>
    </location>
</feature>
<feature type="transmembrane region" description="Helical" evidence="5">
    <location>
        <begin position="379"/>
        <end position="402"/>
    </location>
</feature>
<feature type="transmembrane region" description="Helical" evidence="5">
    <location>
        <begin position="423"/>
        <end position="447"/>
    </location>
</feature>
<evidence type="ECO:0000256" key="1">
    <source>
        <dbReference type="ARBA" id="ARBA00004141"/>
    </source>
</evidence>
<feature type="transmembrane region" description="Helical" evidence="5">
    <location>
        <begin position="309"/>
        <end position="327"/>
    </location>
</feature>
<name>A0AAU9JPH0_9CILI</name>
<evidence type="ECO:0000256" key="5">
    <source>
        <dbReference type="SAM" id="Phobius"/>
    </source>
</evidence>
<feature type="transmembrane region" description="Helical" evidence="5">
    <location>
        <begin position="283"/>
        <end position="303"/>
    </location>
</feature>
<protein>
    <recommendedName>
        <fullName evidence="6">SPX domain-containing protein</fullName>
    </recommendedName>
</protein>
<feature type="transmembrane region" description="Helical" evidence="5">
    <location>
        <begin position="516"/>
        <end position="541"/>
    </location>
</feature>
<keyword evidence="8" id="KW-1185">Reference proteome</keyword>
<keyword evidence="3 5" id="KW-1133">Transmembrane helix</keyword>
<accession>A0AAU9JPH0</accession>
<dbReference type="Gene3D" id="1.20.1250.20">
    <property type="entry name" value="MFS general substrate transporter like domains"/>
    <property type="match status" value="1"/>
</dbReference>
<feature type="transmembrane region" description="Helical" evidence="5">
    <location>
        <begin position="491"/>
        <end position="510"/>
    </location>
</feature>
<evidence type="ECO:0000256" key="4">
    <source>
        <dbReference type="ARBA" id="ARBA00023136"/>
    </source>
</evidence>
<dbReference type="InterPro" id="IPR004331">
    <property type="entry name" value="SPX_dom"/>
</dbReference>
<dbReference type="EMBL" id="CAJZBQ010000045">
    <property type="protein sequence ID" value="CAG9328212.1"/>
    <property type="molecule type" value="Genomic_DNA"/>
</dbReference>
<comment type="subcellular location">
    <subcellularLocation>
        <location evidence="1">Membrane</location>
        <topology evidence="1">Multi-pass membrane protein</topology>
    </subcellularLocation>
</comment>
<keyword evidence="4 5" id="KW-0472">Membrane</keyword>
<keyword evidence="2 5" id="KW-0812">Transmembrane</keyword>
<dbReference type="AlphaFoldDB" id="A0AAU9JPH0"/>
<dbReference type="PROSITE" id="PS51382">
    <property type="entry name" value="SPX"/>
    <property type="match status" value="1"/>
</dbReference>
<feature type="transmembrane region" description="Helical" evidence="5">
    <location>
        <begin position="459"/>
        <end position="479"/>
    </location>
</feature>